<protein>
    <submittedName>
        <fullName evidence="10">Murein L,D-transpeptidase</fullName>
    </submittedName>
</protein>
<reference evidence="10 11" key="1">
    <citation type="submission" date="2019-01" db="EMBL/GenBank/DDBJ databases">
        <title>Nocardioides guangzhouensis sp. nov., an actinobacterium isolated from soil.</title>
        <authorList>
            <person name="Fu Y."/>
            <person name="Cai Y."/>
            <person name="Lin Z."/>
            <person name="Chen P."/>
        </authorList>
    </citation>
    <scope>NUCLEOTIDE SEQUENCE [LARGE SCALE GENOMIC DNA]</scope>
    <source>
        <strain evidence="10 11">130</strain>
    </source>
</reference>
<dbReference type="CDD" id="cd16913">
    <property type="entry name" value="YkuD_like"/>
    <property type="match status" value="1"/>
</dbReference>
<dbReference type="UniPathway" id="UPA00219"/>
<feature type="region of interest" description="Disordered" evidence="7">
    <location>
        <begin position="47"/>
        <end position="108"/>
    </location>
</feature>
<keyword evidence="3 6" id="KW-0133">Cell shape</keyword>
<sequence length="253" mass="27060">MSRHRLEVRPRYGRIAVLGLSVVVTGISVLGGIGLLPQEAGSPAASAEDSLFIPGNASTSSGRGEERAALAAEETGPARDNPDDSSGPAAAQVPTKAPAAATRRTNRADRNDVARDWLADLDLPADSGYGRRVVFSEEQQRVWLVDADGDVRRTYLVSGSLTDNLDPGTYAVYSRSERAYGIDDSGTMKWFVRFTRGDNAAIGFHDIPVRNGKPLQTAAELGTPRSHGCIRQKEADARALWAFAPLDTTVVVV</sequence>
<evidence type="ECO:0000256" key="8">
    <source>
        <dbReference type="SAM" id="Phobius"/>
    </source>
</evidence>
<feature type="transmembrane region" description="Helical" evidence="8">
    <location>
        <begin position="12"/>
        <end position="36"/>
    </location>
</feature>
<dbReference type="Gene3D" id="2.40.440.10">
    <property type="entry name" value="L,D-transpeptidase catalytic domain-like"/>
    <property type="match status" value="1"/>
</dbReference>
<dbReference type="OrthoDB" id="5242394at2"/>
<dbReference type="RefSeq" id="WP_134721000.1">
    <property type="nucleotide sequence ID" value="NZ_SDKM01000075.1"/>
</dbReference>
<dbReference type="GO" id="GO:0008360">
    <property type="term" value="P:regulation of cell shape"/>
    <property type="evidence" value="ECO:0007669"/>
    <property type="project" value="UniProtKB-UniRule"/>
</dbReference>
<evidence type="ECO:0000256" key="4">
    <source>
        <dbReference type="ARBA" id="ARBA00022984"/>
    </source>
</evidence>
<evidence type="ECO:0000313" key="11">
    <source>
        <dbReference type="Proteomes" id="UP000295198"/>
    </source>
</evidence>
<dbReference type="GO" id="GO:0016740">
    <property type="term" value="F:transferase activity"/>
    <property type="evidence" value="ECO:0007669"/>
    <property type="project" value="UniProtKB-KW"/>
</dbReference>
<keyword evidence="8" id="KW-1133">Transmembrane helix</keyword>
<keyword evidence="4 6" id="KW-0573">Peptidoglycan synthesis</keyword>
<organism evidence="10 11">
    <name type="scientific">Nocardioides guangzhouensis</name>
    <dbReference type="NCBI Taxonomy" id="2497878"/>
    <lineage>
        <taxon>Bacteria</taxon>
        <taxon>Bacillati</taxon>
        <taxon>Actinomycetota</taxon>
        <taxon>Actinomycetes</taxon>
        <taxon>Propionibacteriales</taxon>
        <taxon>Nocardioidaceae</taxon>
        <taxon>Nocardioides</taxon>
    </lineage>
</organism>
<keyword evidence="2" id="KW-0808">Transferase</keyword>
<feature type="compositionally biased region" description="Low complexity" evidence="7">
    <location>
        <begin position="88"/>
        <end position="103"/>
    </location>
</feature>
<evidence type="ECO:0000256" key="2">
    <source>
        <dbReference type="ARBA" id="ARBA00022679"/>
    </source>
</evidence>
<dbReference type="GO" id="GO:0005576">
    <property type="term" value="C:extracellular region"/>
    <property type="evidence" value="ECO:0007669"/>
    <property type="project" value="TreeGrafter"/>
</dbReference>
<dbReference type="PANTHER" id="PTHR30582:SF2">
    <property type="entry name" value="L,D-TRANSPEPTIDASE YCIB-RELATED"/>
    <property type="match status" value="1"/>
</dbReference>
<proteinExistence type="predicted"/>
<dbReference type="InterPro" id="IPR038063">
    <property type="entry name" value="Transpep_catalytic_dom"/>
</dbReference>
<dbReference type="GO" id="GO:0071972">
    <property type="term" value="F:peptidoglycan L,D-transpeptidase activity"/>
    <property type="evidence" value="ECO:0007669"/>
    <property type="project" value="TreeGrafter"/>
</dbReference>
<dbReference type="PANTHER" id="PTHR30582">
    <property type="entry name" value="L,D-TRANSPEPTIDASE"/>
    <property type="match status" value="1"/>
</dbReference>
<dbReference type="AlphaFoldDB" id="A0A4Q4Z0U3"/>
<feature type="domain" description="L,D-TPase catalytic" evidence="9">
    <location>
        <begin position="131"/>
        <end position="253"/>
    </location>
</feature>
<feature type="active site" description="Proton donor/acceptor" evidence="6">
    <location>
        <position position="205"/>
    </location>
</feature>
<evidence type="ECO:0000259" key="9">
    <source>
        <dbReference type="PROSITE" id="PS52029"/>
    </source>
</evidence>
<evidence type="ECO:0000256" key="1">
    <source>
        <dbReference type="ARBA" id="ARBA00004752"/>
    </source>
</evidence>
<dbReference type="Pfam" id="PF03734">
    <property type="entry name" value="YkuD"/>
    <property type="match status" value="1"/>
</dbReference>
<feature type="active site" description="Nucleophile" evidence="6">
    <location>
        <position position="229"/>
    </location>
</feature>
<keyword evidence="11" id="KW-1185">Reference proteome</keyword>
<evidence type="ECO:0000256" key="3">
    <source>
        <dbReference type="ARBA" id="ARBA00022960"/>
    </source>
</evidence>
<keyword evidence="8" id="KW-0472">Membrane</keyword>
<accession>A0A4Q4Z0U3</accession>
<keyword evidence="8" id="KW-0812">Transmembrane</keyword>
<comment type="pathway">
    <text evidence="1 6">Cell wall biogenesis; peptidoglycan biosynthesis.</text>
</comment>
<evidence type="ECO:0000313" key="10">
    <source>
        <dbReference type="EMBL" id="RYP81177.1"/>
    </source>
</evidence>
<gene>
    <name evidence="10" type="ORF">EKO23_23930</name>
</gene>
<dbReference type="GO" id="GO:0018104">
    <property type="term" value="P:peptidoglycan-protein cross-linking"/>
    <property type="evidence" value="ECO:0007669"/>
    <property type="project" value="TreeGrafter"/>
</dbReference>
<keyword evidence="5 6" id="KW-0961">Cell wall biogenesis/degradation</keyword>
<evidence type="ECO:0000256" key="6">
    <source>
        <dbReference type="PROSITE-ProRule" id="PRU01373"/>
    </source>
</evidence>
<dbReference type="Proteomes" id="UP000295198">
    <property type="component" value="Unassembled WGS sequence"/>
</dbReference>
<dbReference type="InterPro" id="IPR005490">
    <property type="entry name" value="LD_TPept_cat_dom"/>
</dbReference>
<dbReference type="PROSITE" id="PS52029">
    <property type="entry name" value="LD_TPASE"/>
    <property type="match status" value="1"/>
</dbReference>
<comment type="caution">
    <text evidence="10">The sequence shown here is derived from an EMBL/GenBank/DDBJ whole genome shotgun (WGS) entry which is preliminary data.</text>
</comment>
<dbReference type="GO" id="GO:0071555">
    <property type="term" value="P:cell wall organization"/>
    <property type="evidence" value="ECO:0007669"/>
    <property type="project" value="UniProtKB-UniRule"/>
</dbReference>
<evidence type="ECO:0000256" key="5">
    <source>
        <dbReference type="ARBA" id="ARBA00023316"/>
    </source>
</evidence>
<dbReference type="EMBL" id="SDKM01000075">
    <property type="protein sequence ID" value="RYP81177.1"/>
    <property type="molecule type" value="Genomic_DNA"/>
</dbReference>
<name>A0A4Q4Z0U3_9ACTN</name>
<dbReference type="SUPFAM" id="SSF141523">
    <property type="entry name" value="L,D-transpeptidase catalytic domain-like"/>
    <property type="match status" value="1"/>
</dbReference>
<evidence type="ECO:0000256" key="7">
    <source>
        <dbReference type="SAM" id="MobiDB-lite"/>
    </source>
</evidence>
<dbReference type="InterPro" id="IPR050979">
    <property type="entry name" value="LD-transpeptidase"/>
</dbReference>